<name>A0ABV7ZZF1_9GAMM</name>
<reference evidence="6" key="1">
    <citation type="journal article" date="2019" name="Int. J. Syst. Evol. Microbiol.">
        <title>The Global Catalogue of Microorganisms (GCM) 10K type strain sequencing project: providing services to taxonomists for standard genome sequencing and annotation.</title>
        <authorList>
            <consortium name="The Broad Institute Genomics Platform"/>
            <consortium name="The Broad Institute Genome Sequencing Center for Infectious Disease"/>
            <person name="Wu L."/>
            <person name="Ma J."/>
        </authorList>
    </citation>
    <scope>NUCLEOTIDE SEQUENCE [LARGE SCALE GENOMIC DNA]</scope>
    <source>
        <strain evidence="6">IBRC 10765</strain>
    </source>
</reference>
<proteinExistence type="predicted"/>
<dbReference type="EMBL" id="JBHRYR010000003">
    <property type="protein sequence ID" value="MFC3853525.1"/>
    <property type="molecule type" value="Genomic_DNA"/>
</dbReference>
<organism evidence="5 6">
    <name type="scientific">Saccharospirillum mangrovi</name>
    <dbReference type="NCBI Taxonomy" id="2161747"/>
    <lineage>
        <taxon>Bacteria</taxon>
        <taxon>Pseudomonadati</taxon>
        <taxon>Pseudomonadota</taxon>
        <taxon>Gammaproteobacteria</taxon>
        <taxon>Oceanospirillales</taxon>
        <taxon>Saccharospirillaceae</taxon>
        <taxon>Saccharospirillum</taxon>
    </lineage>
</organism>
<dbReference type="Proteomes" id="UP001595617">
    <property type="component" value="Unassembled WGS sequence"/>
</dbReference>
<evidence type="ECO:0000256" key="1">
    <source>
        <dbReference type="ARBA" id="ARBA00004370"/>
    </source>
</evidence>
<comment type="caution">
    <text evidence="5">The sequence shown here is derived from an EMBL/GenBank/DDBJ whole genome shotgun (WGS) entry which is preliminary data.</text>
</comment>
<feature type="chain" id="PRO_5045573455" evidence="3">
    <location>
        <begin position="26"/>
        <end position="351"/>
    </location>
</feature>
<evidence type="ECO:0000256" key="3">
    <source>
        <dbReference type="SAM" id="SignalP"/>
    </source>
</evidence>
<sequence length="351" mass="38368">MKSKKRGLACWLAIASAGFVHTVSASEFVILPVFGNQQDTGFQFGAAGIWEQAPEPDALAANIFFVLTQNGQRSLATGLRLPGPVAERQDAIELGIRLSQFPNEFFGYRTTFLAEGERYDEESVTLSAGWSYPLNTNWRAQATGLAAWADVTFDNPSSPLLDNVAWTTGGTAQALEFELSRDTTDDNGWPTQGSRFISGITTGQAEQQAFSIFQQEATRYWGMSPQWRNSVLALGAQWQFASADTPFIFMPSLNGTQWMRGLDGAQYRNLTTVSAQAEARIPLSQRFATTVFTHVGQIGADPGEWTESALKTGGGLGFRYSISSERRLNIRVDLGWVDGRGGAVINFGEAF</sequence>
<dbReference type="RefSeq" id="WP_380696760.1">
    <property type="nucleotide sequence ID" value="NZ_JBHRYR010000003.1"/>
</dbReference>
<evidence type="ECO:0000313" key="6">
    <source>
        <dbReference type="Proteomes" id="UP001595617"/>
    </source>
</evidence>
<keyword evidence="6" id="KW-1185">Reference proteome</keyword>
<feature type="domain" description="Bacterial surface antigen (D15)" evidence="4">
    <location>
        <begin position="95"/>
        <end position="320"/>
    </location>
</feature>
<keyword evidence="2" id="KW-0472">Membrane</keyword>
<comment type="subcellular location">
    <subcellularLocation>
        <location evidence="1">Membrane</location>
    </subcellularLocation>
</comment>
<gene>
    <name evidence="5" type="ORF">ACFOOG_11830</name>
</gene>
<protein>
    <submittedName>
        <fullName evidence="5">BamA/TamA family outer membrane protein</fullName>
    </submittedName>
</protein>
<evidence type="ECO:0000259" key="4">
    <source>
        <dbReference type="Pfam" id="PF01103"/>
    </source>
</evidence>
<accession>A0ABV7ZZF1</accession>
<dbReference type="InterPro" id="IPR000184">
    <property type="entry name" value="Bac_surfAg_D15"/>
</dbReference>
<dbReference type="Pfam" id="PF01103">
    <property type="entry name" value="Omp85"/>
    <property type="match status" value="1"/>
</dbReference>
<feature type="signal peptide" evidence="3">
    <location>
        <begin position="1"/>
        <end position="25"/>
    </location>
</feature>
<keyword evidence="3" id="KW-0732">Signal</keyword>
<evidence type="ECO:0000256" key="2">
    <source>
        <dbReference type="ARBA" id="ARBA00023136"/>
    </source>
</evidence>
<evidence type="ECO:0000313" key="5">
    <source>
        <dbReference type="EMBL" id="MFC3853525.1"/>
    </source>
</evidence>
<dbReference type="Gene3D" id="2.40.160.50">
    <property type="entry name" value="membrane protein fhac: a member of the omp85/tpsb transporter family"/>
    <property type="match status" value="1"/>
</dbReference>